<keyword evidence="3 5" id="KW-0067">ATP-binding</keyword>
<gene>
    <name evidence="5" type="ORF">M8330_11455</name>
</gene>
<evidence type="ECO:0000256" key="1">
    <source>
        <dbReference type="ARBA" id="ARBA00005417"/>
    </source>
</evidence>
<organism evidence="5 6">
    <name type="scientific">Nocardioides bruguierae</name>
    <dbReference type="NCBI Taxonomy" id="2945102"/>
    <lineage>
        <taxon>Bacteria</taxon>
        <taxon>Bacillati</taxon>
        <taxon>Actinomycetota</taxon>
        <taxon>Actinomycetes</taxon>
        <taxon>Propionibacteriales</taxon>
        <taxon>Nocardioidaceae</taxon>
        <taxon>Nocardioides</taxon>
    </lineage>
</organism>
<protein>
    <submittedName>
        <fullName evidence="5">ABC transporter ATP-binding protein</fullName>
    </submittedName>
</protein>
<dbReference type="InterPro" id="IPR003593">
    <property type="entry name" value="AAA+_ATPase"/>
</dbReference>
<dbReference type="AlphaFoldDB" id="A0A9X2D7Q4"/>
<dbReference type="GO" id="GO:0022857">
    <property type="term" value="F:transmembrane transporter activity"/>
    <property type="evidence" value="ECO:0007669"/>
    <property type="project" value="TreeGrafter"/>
</dbReference>
<evidence type="ECO:0000256" key="3">
    <source>
        <dbReference type="ARBA" id="ARBA00022840"/>
    </source>
</evidence>
<dbReference type="PANTHER" id="PTHR24220">
    <property type="entry name" value="IMPORT ATP-BINDING PROTEIN"/>
    <property type="match status" value="1"/>
</dbReference>
<keyword evidence="6" id="KW-1185">Reference proteome</keyword>
<name>A0A9X2D7Q4_9ACTN</name>
<comment type="similarity">
    <text evidence="1">Belongs to the ABC transporter superfamily.</text>
</comment>
<dbReference type="Gene3D" id="3.40.50.300">
    <property type="entry name" value="P-loop containing nucleotide triphosphate hydrolases"/>
    <property type="match status" value="1"/>
</dbReference>
<dbReference type="PROSITE" id="PS50893">
    <property type="entry name" value="ABC_TRANSPORTER_2"/>
    <property type="match status" value="1"/>
</dbReference>
<dbReference type="InterPro" id="IPR017871">
    <property type="entry name" value="ABC_transporter-like_CS"/>
</dbReference>
<dbReference type="Pfam" id="PF00005">
    <property type="entry name" value="ABC_tran"/>
    <property type="match status" value="1"/>
</dbReference>
<feature type="domain" description="ABC transporter" evidence="4">
    <location>
        <begin position="7"/>
        <end position="233"/>
    </location>
</feature>
<dbReference type="InterPro" id="IPR003439">
    <property type="entry name" value="ABC_transporter-like_ATP-bd"/>
</dbReference>
<dbReference type="InterPro" id="IPR027417">
    <property type="entry name" value="P-loop_NTPase"/>
</dbReference>
<accession>A0A9X2D7Q4</accession>
<dbReference type="Proteomes" id="UP001139485">
    <property type="component" value="Unassembled WGS sequence"/>
</dbReference>
<dbReference type="PROSITE" id="PS00211">
    <property type="entry name" value="ABC_TRANSPORTER_1"/>
    <property type="match status" value="1"/>
</dbReference>
<sequence>MLADVVVKVRDLAVSRGGVPVLGGIDLEIAAAETVAISGPSGSGKSTLLGALAGLVKPHDGEIWIAGVRQEPSARRWAATRLREIGIVFQSDEFLPELTLTENVCLPSMLGDRSTRVADYAEAADELLARLGVEGLGARRPSEVSVGQLQRAAVARAVLGRPSIILADEPTSALDQAAARDALGLLLGLAKEEGAAVCIVTHDPAVAALCDRRLLLQDGQLVPVQHAQPAAHA</sequence>
<dbReference type="EMBL" id="JAMOIL010000012">
    <property type="protein sequence ID" value="MCM0620906.1"/>
    <property type="molecule type" value="Genomic_DNA"/>
</dbReference>
<reference evidence="5" key="1">
    <citation type="submission" date="2022-05" db="EMBL/GenBank/DDBJ databases">
        <authorList>
            <person name="Tuo L."/>
        </authorList>
    </citation>
    <scope>NUCLEOTIDE SEQUENCE</scope>
    <source>
        <strain evidence="5">BSK12Z-4</strain>
    </source>
</reference>
<dbReference type="GO" id="GO:0005524">
    <property type="term" value="F:ATP binding"/>
    <property type="evidence" value="ECO:0007669"/>
    <property type="project" value="UniProtKB-KW"/>
</dbReference>
<dbReference type="GO" id="GO:0005886">
    <property type="term" value="C:plasma membrane"/>
    <property type="evidence" value="ECO:0007669"/>
    <property type="project" value="TreeGrafter"/>
</dbReference>
<proteinExistence type="inferred from homology"/>
<dbReference type="PANTHER" id="PTHR24220:SF689">
    <property type="entry name" value="LIPOPROTEIN-RELEASING SYSTEM ATP-BINDING PROTEIN LOLD"/>
    <property type="match status" value="1"/>
</dbReference>
<evidence type="ECO:0000259" key="4">
    <source>
        <dbReference type="PROSITE" id="PS50893"/>
    </source>
</evidence>
<evidence type="ECO:0000313" key="6">
    <source>
        <dbReference type="Proteomes" id="UP001139485"/>
    </source>
</evidence>
<evidence type="ECO:0000313" key="5">
    <source>
        <dbReference type="EMBL" id="MCM0620906.1"/>
    </source>
</evidence>
<keyword evidence="2" id="KW-0547">Nucleotide-binding</keyword>
<dbReference type="GO" id="GO:0016887">
    <property type="term" value="F:ATP hydrolysis activity"/>
    <property type="evidence" value="ECO:0007669"/>
    <property type="project" value="InterPro"/>
</dbReference>
<dbReference type="RefSeq" id="WP_250827424.1">
    <property type="nucleotide sequence ID" value="NZ_JAMOIL010000012.1"/>
</dbReference>
<dbReference type="InterPro" id="IPR015854">
    <property type="entry name" value="ABC_transpr_LolD-like"/>
</dbReference>
<evidence type="ECO:0000256" key="2">
    <source>
        <dbReference type="ARBA" id="ARBA00022741"/>
    </source>
</evidence>
<dbReference type="SMART" id="SM00382">
    <property type="entry name" value="AAA"/>
    <property type="match status" value="1"/>
</dbReference>
<comment type="caution">
    <text evidence="5">The sequence shown here is derived from an EMBL/GenBank/DDBJ whole genome shotgun (WGS) entry which is preliminary data.</text>
</comment>
<dbReference type="SUPFAM" id="SSF52540">
    <property type="entry name" value="P-loop containing nucleoside triphosphate hydrolases"/>
    <property type="match status" value="1"/>
</dbReference>